<dbReference type="Gene3D" id="3.30.1870.10">
    <property type="entry name" value="EreA-like, domain 2"/>
    <property type="match status" value="1"/>
</dbReference>
<dbReference type="InterPro" id="IPR052036">
    <property type="entry name" value="Hydrolase/PRTase-associated"/>
</dbReference>
<gene>
    <name evidence="1" type="ORF">MGWOODY_Smn2859</name>
</gene>
<organism evidence="1">
    <name type="scientific">hydrothermal vent metagenome</name>
    <dbReference type="NCBI Taxonomy" id="652676"/>
    <lineage>
        <taxon>unclassified sequences</taxon>
        <taxon>metagenomes</taxon>
        <taxon>ecological metagenomes</taxon>
    </lineage>
</organism>
<proteinExistence type="predicted"/>
<dbReference type="PANTHER" id="PTHR31299">
    <property type="entry name" value="ESTERASE, PUTATIVE (AFU_ORTHOLOGUE AFUA_1G05850)-RELATED"/>
    <property type="match status" value="1"/>
</dbReference>
<evidence type="ECO:0008006" key="2">
    <source>
        <dbReference type="Google" id="ProtNLM"/>
    </source>
</evidence>
<evidence type="ECO:0000313" key="1">
    <source>
        <dbReference type="EMBL" id="CUS45516.1"/>
    </source>
</evidence>
<name>A0A161K0R4_9ZZZZ</name>
<dbReference type="Pfam" id="PF05139">
    <property type="entry name" value="Erythro_esteras"/>
    <property type="match status" value="1"/>
</dbReference>
<protein>
    <recommendedName>
        <fullName evidence="2">Erythromycin esterase homolog</fullName>
    </recommendedName>
</protein>
<dbReference type="CDD" id="cd14728">
    <property type="entry name" value="Ere-like"/>
    <property type="match status" value="1"/>
</dbReference>
<dbReference type="GO" id="GO:0046677">
    <property type="term" value="P:response to antibiotic"/>
    <property type="evidence" value="ECO:0007669"/>
    <property type="project" value="InterPro"/>
</dbReference>
<accession>A0A161K0R4</accession>
<dbReference type="InterPro" id="IPR007815">
    <property type="entry name" value="Emycin_Estase"/>
</dbReference>
<dbReference type="AlphaFoldDB" id="A0A161K0R4"/>
<dbReference type="PANTHER" id="PTHR31299:SF0">
    <property type="entry name" value="ESTERASE, PUTATIVE (AFU_ORTHOLOGUE AFUA_1G05850)-RELATED"/>
    <property type="match status" value="1"/>
</dbReference>
<dbReference type="EMBL" id="CZQE01000270">
    <property type="protein sequence ID" value="CUS45516.1"/>
    <property type="molecule type" value="Genomic_DNA"/>
</dbReference>
<reference evidence="1" key="1">
    <citation type="submission" date="2015-10" db="EMBL/GenBank/DDBJ databases">
        <authorList>
            <person name="Gilbert D.G."/>
        </authorList>
    </citation>
    <scope>NUCLEOTIDE SEQUENCE</scope>
</reference>
<dbReference type="Gene3D" id="1.20.1440.30">
    <property type="entry name" value="Biosynthetic Protein domain"/>
    <property type="match status" value="1"/>
</dbReference>
<sequence>MIVARFLLLAASMLPASTQAPALTQPGTDTGAAAFVEWAREHAVALPLCTEQSDPNSLRKASSIIGDARVVALGEPAHGAHEPLAFRNCLFRYLVERHGFTAIAIESGLNESRRLQDYLAGGQGDPRQLARDSLSWGFGRFAENVDLIAWIHRYNADRAHGRKVRLYGIDMSGGERSGEWRNARITLDDRIRYLAATAPGRSKHIVVAIDPFLDHFTLSGYAALPAASRTRFRSALAALVRFFDRERTRLIAVSGEEDFAWAKRNAILAGQVEAMFRVSRPASSDDTLLPGDYKSDGVRDSAMADNVRWVLEREGASGRVMLFAHNGHIVNAPLRGGIWSIYAHSPVAMGQHLRGFLHDRLRIIPTVAAANGPGLPPGDGPAGTIDRALAGTGLEHFLLDIRTVRAPVPAEWLARDQSMRVNFMSELALSPRPAFDAVAFFARLTPRAMVDAR</sequence>
<dbReference type="SUPFAM" id="SSF159501">
    <property type="entry name" value="EreA/ChaN-like"/>
    <property type="match status" value="1"/>
</dbReference>
<dbReference type="Gene3D" id="3.40.1660.10">
    <property type="entry name" value="EreA-like (biosynthetic domain)"/>
    <property type="match status" value="1"/>
</dbReference>